<name>A0AAW8TLX6_9ENTE</name>
<dbReference type="Proteomes" id="UP001245561">
    <property type="component" value="Unassembled WGS sequence"/>
</dbReference>
<organism evidence="1 2">
    <name type="scientific">Enterococcus dongliensis</name>
    <dbReference type="NCBI Taxonomy" id="2559925"/>
    <lineage>
        <taxon>Bacteria</taxon>
        <taxon>Bacillati</taxon>
        <taxon>Bacillota</taxon>
        <taxon>Bacilli</taxon>
        <taxon>Lactobacillales</taxon>
        <taxon>Enterococcaceae</taxon>
        <taxon>Enterococcus</taxon>
    </lineage>
</organism>
<accession>A0AAW8TLX6</accession>
<evidence type="ECO:0000313" key="1">
    <source>
        <dbReference type="EMBL" id="MDT2637667.1"/>
    </source>
</evidence>
<reference evidence="1" key="1">
    <citation type="submission" date="2023-03" db="EMBL/GenBank/DDBJ databases">
        <authorList>
            <person name="Shen W."/>
            <person name="Cai J."/>
        </authorList>
    </citation>
    <scope>NUCLEOTIDE SEQUENCE</scope>
    <source>
        <strain evidence="1">P55-2</strain>
    </source>
</reference>
<sequence length="65" mass="7732">MYRIYHDEIAAIVVDEVNHCFCYTTISKAKQITKGIQTTISRRPALYQREEYLLELGYKKEQFIT</sequence>
<evidence type="ECO:0000313" key="2">
    <source>
        <dbReference type="Proteomes" id="UP001245561"/>
    </source>
</evidence>
<gene>
    <name evidence="1" type="ORF">P7D36_09200</name>
</gene>
<protein>
    <submittedName>
        <fullName evidence="1">Uncharacterized protein</fullName>
    </submittedName>
</protein>
<dbReference type="RefSeq" id="WP_115872170.1">
    <property type="nucleotide sequence ID" value="NZ_JARPYS010000011.1"/>
</dbReference>
<dbReference type="EMBL" id="JARPYT010000012">
    <property type="protein sequence ID" value="MDT2637667.1"/>
    <property type="molecule type" value="Genomic_DNA"/>
</dbReference>
<dbReference type="AlphaFoldDB" id="A0AAW8TLX6"/>
<comment type="caution">
    <text evidence="1">The sequence shown here is derived from an EMBL/GenBank/DDBJ whole genome shotgun (WGS) entry which is preliminary data.</text>
</comment>
<proteinExistence type="predicted"/>